<keyword evidence="6" id="KW-1185">Reference proteome</keyword>
<gene>
    <name evidence="5" type="ORF">HLPR_11020</name>
</gene>
<dbReference type="InterPro" id="IPR052174">
    <property type="entry name" value="Flavoredoxin"/>
</dbReference>
<dbReference type="SMART" id="SM00903">
    <property type="entry name" value="Flavin_Reduct"/>
    <property type="match status" value="1"/>
</dbReference>
<evidence type="ECO:0000256" key="1">
    <source>
        <dbReference type="ARBA" id="ARBA00001917"/>
    </source>
</evidence>
<sequence length="194" mass="21682">MSKTTWKPGTMVYPVPAVMVSIGANKDEFNIITIAWTGTICSDPAMTYISVRKERHSYNILKKNMEFVINLTTKDLAFATDYCGVKSGKDISKFSEMNLTPEKASKINAPLIKESPVNIECIVKDIIELGSHDMFLAEVVAVNVDDKYFDEKGKFHLEKANPIAYSHGEYFELGKVIGGFGFSVKKPSKKKKNK</sequence>
<name>A0AAU9E2E3_9FIRM</name>
<keyword evidence="2" id="KW-0285">Flavoprotein</keyword>
<dbReference type="PANTHER" id="PTHR43567">
    <property type="entry name" value="FLAVOREDOXIN-RELATED-RELATED"/>
    <property type="match status" value="1"/>
</dbReference>
<dbReference type="EMBL" id="AP028654">
    <property type="protein sequence ID" value="BEP28771.1"/>
    <property type="molecule type" value="Genomic_DNA"/>
</dbReference>
<evidence type="ECO:0000313" key="5">
    <source>
        <dbReference type="EMBL" id="BEP28771.1"/>
    </source>
</evidence>
<dbReference type="InterPro" id="IPR012349">
    <property type="entry name" value="Split_barrel_FMN-bd"/>
</dbReference>
<evidence type="ECO:0000259" key="4">
    <source>
        <dbReference type="SMART" id="SM00903"/>
    </source>
</evidence>
<dbReference type="AlphaFoldDB" id="A0AAU9E2E3"/>
<feature type="domain" description="Flavin reductase like" evidence="4">
    <location>
        <begin position="11"/>
        <end position="157"/>
    </location>
</feature>
<accession>A0AAU9E2E3</accession>
<dbReference type="SUPFAM" id="SSF50475">
    <property type="entry name" value="FMN-binding split barrel"/>
    <property type="match status" value="1"/>
</dbReference>
<dbReference type="Proteomes" id="UP001321786">
    <property type="component" value="Chromosome"/>
</dbReference>
<dbReference type="RefSeq" id="WP_338537077.1">
    <property type="nucleotide sequence ID" value="NZ_AP028654.1"/>
</dbReference>
<dbReference type="Pfam" id="PF01613">
    <property type="entry name" value="Flavin_Reduct"/>
    <property type="match status" value="1"/>
</dbReference>
<evidence type="ECO:0000256" key="3">
    <source>
        <dbReference type="ARBA" id="ARBA00038054"/>
    </source>
</evidence>
<proteinExistence type="inferred from homology"/>
<dbReference type="InterPro" id="IPR002563">
    <property type="entry name" value="Flavin_Rdtase-like_dom"/>
</dbReference>
<evidence type="ECO:0000256" key="2">
    <source>
        <dbReference type="ARBA" id="ARBA00022630"/>
    </source>
</evidence>
<protein>
    <submittedName>
        <fullName evidence="5">Flavin reductase family protein</fullName>
    </submittedName>
</protein>
<comment type="cofactor">
    <cofactor evidence="1">
        <name>FMN</name>
        <dbReference type="ChEBI" id="CHEBI:58210"/>
    </cofactor>
</comment>
<comment type="similarity">
    <text evidence="3">Belongs to the flavoredoxin family.</text>
</comment>
<reference evidence="5 6" key="1">
    <citation type="submission" date="2023-08" db="EMBL/GenBank/DDBJ databases">
        <title>Helicovermis profunda gen. nov., sp. nov., a novel mesophilic, fermentative bacterium within the Bacillota from a deep-sea hydrothermal vent chimney.</title>
        <authorList>
            <person name="Miyazaki U."/>
            <person name="Mizutani D."/>
            <person name="Hashimoto Y."/>
            <person name="Tame A."/>
            <person name="Sawayama S."/>
            <person name="Miyazaki J."/>
            <person name="Takai K."/>
            <person name="Nakagawa S."/>
        </authorList>
    </citation>
    <scope>NUCLEOTIDE SEQUENCE [LARGE SCALE GENOMIC DNA]</scope>
    <source>
        <strain evidence="5 6">S502</strain>
    </source>
</reference>
<dbReference type="PANTHER" id="PTHR43567:SF1">
    <property type="entry name" value="FLAVOREDOXIN"/>
    <property type="match status" value="1"/>
</dbReference>
<dbReference type="Gene3D" id="2.30.110.10">
    <property type="entry name" value="Electron Transport, Fmn-binding Protein, Chain A"/>
    <property type="match status" value="1"/>
</dbReference>
<organism evidence="5 6">
    <name type="scientific">Helicovermis profundi</name>
    <dbReference type="NCBI Taxonomy" id="3065157"/>
    <lineage>
        <taxon>Bacteria</taxon>
        <taxon>Bacillati</taxon>
        <taxon>Bacillota</taxon>
        <taxon>Clostridia</taxon>
        <taxon>Helicovermis</taxon>
    </lineage>
</organism>
<evidence type="ECO:0000313" key="6">
    <source>
        <dbReference type="Proteomes" id="UP001321786"/>
    </source>
</evidence>
<dbReference type="KEGG" id="hprf:HLPR_11020"/>
<dbReference type="GO" id="GO:0010181">
    <property type="term" value="F:FMN binding"/>
    <property type="evidence" value="ECO:0007669"/>
    <property type="project" value="InterPro"/>
</dbReference>
<dbReference type="GO" id="GO:0016646">
    <property type="term" value="F:oxidoreductase activity, acting on the CH-NH group of donors, NAD or NADP as acceptor"/>
    <property type="evidence" value="ECO:0007669"/>
    <property type="project" value="UniProtKB-ARBA"/>
</dbReference>